<proteinExistence type="predicted"/>
<feature type="domain" description="Phosphatidic acid phosphatase type 2/haloperoxidase" evidence="8">
    <location>
        <begin position="78"/>
        <end position="193"/>
    </location>
</feature>
<dbReference type="KEGG" id="ido:I598_2350"/>
<protein>
    <submittedName>
        <fullName evidence="9">Phosphatidylglycerophosphatase B</fullName>
    </submittedName>
</protein>
<evidence type="ECO:0000256" key="7">
    <source>
        <dbReference type="SAM" id="Phobius"/>
    </source>
</evidence>
<keyword evidence="6 7" id="KW-0472">Membrane</keyword>
<sequence>MWGLVGFVPFLVLTWLVRTNGALHDLDQAVVDAATAVTAAHPALETALVAWSAITQPGLVNAAGALLALWVWRRHGLASRAAWAVVTLLVSWGLVQLAKESVGRVRPLVDGTFVDAPGYSFPSGHATAAATAAVTLTLLVWPLLGPRARVVVPVVATLLTLLTCADRIFLGVHYPTDVVAGVLLGAVVSTSSYLGYRGWNPTRGRTAPEA</sequence>
<evidence type="ECO:0000256" key="5">
    <source>
        <dbReference type="ARBA" id="ARBA00022989"/>
    </source>
</evidence>
<dbReference type="Pfam" id="PF01569">
    <property type="entry name" value="PAP2"/>
    <property type="match status" value="1"/>
</dbReference>
<dbReference type="EMBL" id="CP014209">
    <property type="protein sequence ID" value="ANC31890.1"/>
    <property type="molecule type" value="Genomic_DNA"/>
</dbReference>
<evidence type="ECO:0000313" key="9">
    <source>
        <dbReference type="EMBL" id="ANC31890.1"/>
    </source>
</evidence>
<dbReference type="SMART" id="SM00014">
    <property type="entry name" value="acidPPc"/>
    <property type="match status" value="1"/>
</dbReference>
<keyword evidence="4" id="KW-0378">Hydrolase</keyword>
<dbReference type="InterPro" id="IPR036938">
    <property type="entry name" value="PAP2/HPO_sf"/>
</dbReference>
<dbReference type="AlphaFoldDB" id="A0A161IMN8"/>
<evidence type="ECO:0000256" key="1">
    <source>
        <dbReference type="ARBA" id="ARBA00004651"/>
    </source>
</evidence>
<reference evidence="9 10" key="1">
    <citation type="submission" date="2016-01" db="EMBL/GenBank/DDBJ databases">
        <title>Complete genome sequence of a soil Actinobacterium, Isoptericola dokdonensis DS-3.</title>
        <authorList>
            <person name="Kwon S.-K."/>
            <person name="Kim J.F."/>
        </authorList>
    </citation>
    <scope>NUCLEOTIDE SEQUENCE [LARGE SCALE GENOMIC DNA]</scope>
    <source>
        <strain evidence="9 10">DS-3</strain>
    </source>
</reference>
<evidence type="ECO:0000256" key="3">
    <source>
        <dbReference type="ARBA" id="ARBA00022692"/>
    </source>
</evidence>
<feature type="transmembrane region" description="Helical" evidence="7">
    <location>
        <begin position="49"/>
        <end position="72"/>
    </location>
</feature>
<dbReference type="STRING" id="1300344.I598_2350"/>
<dbReference type="SUPFAM" id="SSF48317">
    <property type="entry name" value="Acid phosphatase/Vanadium-dependent haloperoxidase"/>
    <property type="match status" value="1"/>
</dbReference>
<comment type="subcellular location">
    <subcellularLocation>
        <location evidence="1">Cell membrane</location>
        <topology evidence="1">Multi-pass membrane protein</topology>
    </subcellularLocation>
</comment>
<feature type="transmembrane region" description="Helical" evidence="7">
    <location>
        <begin position="151"/>
        <end position="172"/>
    </location>
</feature>
<keyword evidence="10" id="KW-1185">Reference proteome</keyword>
<gene>
    <name evidence="9" type="ORF">I598_2350</name>
</gene>
<evidence type="ECO:0000313" key="10">
    <source>
        <dbReference type="Proteomes" id="UP000076794"/>
    </source>
</evidence>
<evidence type="ECO:0000256" key="6">
    <source>
        <dbReference type="ARBA" id="ARBA00023136"/>
    </source>
</evidence>
<dbReference type="Gene3D" id="1.20.144.10">
    <property type="entry name" value="Phosphatidic acid phosphatase type 2/haloperoxidase"/>
    <property type="match status" value="1"/>
</dbReference>
<evidence type="ECO:0000256" key="4">
    <source>
        <dbReference type="ARBA" id="ARBA00022801"/>
    </source>
</evidence>
<dbReference type="PATRIC" id="fig|1300344.3.peg.2359"/>
<feature type="transmembrane region" description="Helical" evidence="7">
    <location>
        <begin position="81"/>
        <end position="98"/>
    </location>
</feature>
<evidence type="ECO:0000259" key="8">
    <source>
        <dbReference type="SMART" id="SM00014"/>
    </source>
</evidence>
<feature type="transmembrane region" description="Helical" evidence="7">
    <location>
        <begin position="126"/>
        <end position="144"/>
    </location>
</feature>
<keyword evidence="3 7" id="KW-0812">Transmembrane</keyword>
<dbReference type="GO" id="GO:0016787">
    <property type="term" value="F:hydrolase activity"/>
    <property type="evidence" value="ECO:0007669"/>
    <property type="project" value="UniProtKB-KW"/>
</dbReference>
<dbReference type="Proteomes" id="UP000076794">
    <property type="component" value="Chromosome"/>
</dbReference>
<accession>A0A161IMN8</accession>
<dbReference type="PANTHER" id="PTHR14969">
    <property type="entry name" value="SPHINGOSINE-1-PHOSPHATE PHOSPHOHYDROLASE"/>
    <property type="match status" value="1"/>
</dbReference>
<dbReference type="GO" id="GO:0005886">
    <property type="term" value="C:plasma membrane"/>
    <property type="evidence" value="ECO:0007669"/>
    <property type="project" value="UniProtKB-SubCell"/>
</dbReference>
<dbReference type="InterPro" id="IPR000326">
    <property type="entry name" value="PAP2/HPO"/>
</dbReference>
<dbReference type="PANTHER" id="PTHR14969:SF62">
    <property type="entry name" value="DECAPRENYLPHOSPHORYL-5-PHOSPHORIBOSE PHOSPHATASE RV3807C-RELATED"/>
    <property type="match status" value="1"/>
</dbReference>
<name>A0A161IMN8_9MICO</name>
<evidence type="ECO:0000256" key="2">
    <source>
        <dbReference type="ARBA" id="ARBA00022475"/>
    </source>
</evidence>
<keyword evidence="2" id="KW-1003">Cell membrane</keyword>
<feature type="transmembrane region" description="Helical" evidence="7">
    <location>
        <begin position="178"/>
        <end position="196"/>
    </location>
</feature>
<organism evidence="9 10">
    <name type="scientific">Isoptericola dokdonensis DS-3</name>
    <dbReference type="NCBI Taxonomy" id="1300344"/>
    <lineage>
        <taxon>Bacteria</taxon>
        <taxon>Bacillati</taxon>
        <taxon>Actinomycetota</taxon>
        <taxon>Actinomycetes</taxon>
        <taxon>Micrococcales</taxon>
        <taxon>Promicromonosporaceae</taxon>
        <taxon>Isoptericola</taxon>
    </lineage>
</organism>
<keyword evidence="5 7" id="KW-1133">Transmembrane helix</keyword>
<dbReference type="RefSeq" id="WP_232314141.1">
    <property type="nucleotide sequence ID" value="NZ_CP014209.1"/>
</dbReference>